<comment type="caution">
    <text evidence="1">The sequence shown here is derived from an EMBL/GenBank/DDBJ whole genome shotgun (WGS) entry which is preliminary data.</text>
</comment>
<feature type="non-terminal residue" evidence="1">
    <location>
        <position position="112"/>
    </location>
</feature>
<name>X0VJ71_9ZZZZ</name>
<evidence type="ECO:0000313" key="1">
    <source>
        <dbReference type="EMBL" id="GAG12518.1"/>
    </source>
</evidence>
<protein>
    <submittedName>
        <fullName evidence="1">Uncharacterized protein</fullName>
    </submittedName>
</protein>
<reference evidence="1" key="1">
    <citation type="journal article" date="2014" name="Front. Microbiol.">
        <title>High frequency of phylogenetically diverse reductive dehalogenase-homologous genes in deep subseafloor sedimentary metagenomes.</title>
        <authorList>
            <person name="Kawai M."/>
            <person name="Futagami T."/>
            <person name="Toyoda A."/>
            <person name="Takaki Y."/>
            <person name="Nishi S."/>
            <person name="Hori S."/>
            <person name="Arai W."/>
            <person name="Tsubouchi T."/>
            <person name="Morono Y."/>
            <person name="Uchiyama I."/>
            <person name="Ito T."/>
            <person name="Fujiyama A."/>
            <person name="Inagaki F."/>
            <person name="Takami H."/>
        </authorList>
    </citation>
    <scope>NUCLEOTIDE SEQUENCE</scope>
    <source>
        <strain evidence="1">Expedition CK06-06</strain>
    </source>
</reference>
<organism evidence="1">
    <name type="scientific">marine sediment metagenome</name>
    <dbReference type="NCBI Taxonomy" id="412755"/>
    <lineage>
        <taxon>unclassified sequences</taxon>
        <taxon>metagenomes</taxon>
        <taxon>ecological metagenomes</taxon>
    </lineage>
</organism>
<dbReference type="AlphaFoldDB" id="X0VJ71"/>
<sequence>MYEDIKSGNQHDFYIQKISSEGEALWGEEGVLIGSAYKQCDSFHELHIVSDSSGGAVMTWSGYPSEPDWKQPPGQRPIEYLTHVTKVDSNGNAVWQREVRGVDHMISDEAGG</sequence>
<proteinExistence type="predicted"/>
<accession>X0VJ71</accession>
<dbReference type="EMBL" id="BARS01020904">
    <property type="protein sequence ID" value="GAG12518.1"/>
    <property type="molecule type" value="Genomic_DNA"/>
</dbReference>
<gene>
    <name evidence="1" type="ORF">S01H1_33658</name>
</gene>